<evidence type="ECO:0000256" key="9">
    <source>
        <dbReference type="ARBA" id="ARBA00022984"/>
    </source>
</evidence>
<keyword evidence="20" id="KW-1185">Reference proteome</keyword>
<evidence type="ECO:0000256" key="11">
    <source>
        <dbReference type="ARBA" id="ARBA00034000"/>
    </source>
</evidence>
<dbReference type="PRINTS" id="PR00725">
    <property type="entry name" value="DADACBPTASE1"/>
</dbReference>
<dbReference type="InterPro" id="IPR012338">
    <property type="entry name" value="Beta-lactam/transpept-like"/>
</dbReference>
<keyword evidence="15" id="KW-0472">Membrane</keyword>
<evidence type="ECO:0000313" key="20">
    <source>
        <dbReference type="Proteomes" id="UP000287872"/>
    </source>
</evidence>
<dbReference type="Pfam" id="PF07943">
    <property type="entry name" value="PBP5_C"/>
    <property type="match status" value="1"/>
</dbReference>
<sequence length="426" mass="47275">MKNKRFLILIVLFLVFSISSNVFAEGIDGTTDLQEIYGKAAITVDVATGEIIYAKSVDKQMYPASTTKLMTALLLAENMGKNDELKYTQSAKSQPADSLNVNFHPIGLDETMSAADVMDGLLLYSANDLAYMIADNVSGNSTNFMKMMNDKAAKLNMTGTHFVTSNGLHSPDHYTTPYDMSILARTSFLNPWVKESMNKKKNTLSTSKGTRFVIENSNKLLGSDGCIAGKTGYTSKAGRCLVAFYERNGREIMGVVMGSIHDANDTYVFNDMKKIIDYSYNLQQTVLHAKNDIIKTETLEYKPLGFFGPEKAVSVPLVAKEDISYFNNEANKKELQENINLTSTDLSSLKGNKSIGTLSLTEKGKVKTYKLYSMASSGTLTKNIILIYLMAAGIFILFLIGIVFIIRKINLSKKKKRKSKFKRNSR</sequence>
<dbReference type="InterPro" id="IPR001967">
    <property type="entry name" value="Peptidase_S11_N"/>
</dbReference>
<dbReference type="Pfam" id="PF00768">
    <property type="entry name" value="Peptidase_S11"/>
    <property type="match status" value="1"/>
</dbReference>
<evidence type="ECO:0000256" key="4">
    <source>
        <dbReference type="ARBA" id="ARBA00022645"/>
    </source>
</evidence>
<evidence type="ECO:0000256" key="13">
    <source>
        <dbReference type="PIRSR" id="PIRSR618044-2"/>
    </source>
</evidence>
<accession>A0A401UTE4</accession>
<evidence type="ECO:0000256" key="16">
    <source>
        <dbReference type="SAM" id="SignalP"/>
    </source>
</evidence>
<comment type="catalytic activity">
    <reaction evidence="11">
        <text>Preferential cleavage: (Ac)2-L-Lys-D-Ala-|-D-Ala. Also transpeptidation of peptidyl-alanyl moieties that are N-acyl substituents of D-alanine.</text>
        <dbReference type="EC" id="3.4.16.4"/>
    </reaction>
</comment>
<keyword evidence="9" id="KW-0573">Peptidoglycan synthesis</keyword>
<keyword evidence="7" id="KW-0378">Hydrolase</keyword>
<evidence type="ECO:0000259" key="18">
    <source>
        <dbReference type="Pfam" id="PF07943"/>
    </source>
</evidence>
<reference evidence="19 20" key="1">
    <citation type="submission" date="2018-11" db="EMBL/GenBank/DDBJ databases">
        <title>Genome sequencing and assembly of Clostridium tagluense strain A121.</title>
        <authorList>
            <person name="Murakami T."/>
            <person name="Segawa T."/>
            <person name="Shcherbakova V.A."/>
            <person name="Mori H."/>
            <person name="Yoshimura Y."/>
        </authorList>
    </citation>
    <scope>NUCLEOTIDE SEQUENCE [LARGE SCALE GENOMIC DNA]</scope>
    <source>
        <strain evidence="19 20">A121</strain>
    </source>
</reference>
<dbReference type="GO" id="GO:0071555">
    <property type="term" value="P:cell wall organization"/>
    <property type="evidence" value="ECO:0007669"/>
    <property type="project" value="UniProtKB-KW"/>
</dbReference>
<feature type="transmembrane region" description="Helical" evidence="15">
    <location>
        <begin position="385"/>
        <end position="406"/>
    </location>
</feature>
<dbReference type="GO" id="GO:0008360">
    <property type="term" value="P:regulation of cell shape"/>
    <property type="evidence" value="ECO:0007669"/>
    <property type="project" value="UniProtKB-KW"/>
</dbReference>
<comment type="pathway">
    <text evidence="1">Cell wall biogenesis; peptidoglycan biosynthesis.</text>
</comment>
<feature type="active site" evidence="12">
    <location>
        <position position="125"/>
    </location>
</feature>
<dbReference type="EMBL" id="BHYK01000042">
    <property type="protein sequence ID" value="GCD12820.1"/>
    <property type="molecule type" value="Genomic_DNA"/>
</dbReference>
<feature type="signal peptide" evidence="16">
    <location>
        <begin position="1"/>
        <end position="24"/>
    </location>
</feature>
<keyword evidence="5" id="KW-0645">Protease</keyword>
<dbReference type="UniPathway" id="UPA00219"/>
<evidence type="ECO:0000256" key="1">
    <source>
        <dbReference type="ARBA" id="ARBA00004752"/>
    </source>
</evidence>
<feature type="binding site" evidence="13">
    <location>
        <position position="230"/>
    </location>
    <ligand>
        <name>substrate</name>
    </ligand>
</feature>
<dbReference type="InterPro" id="IPR018044">
    <property type="entry name" value="Peptidase_S11"/>
</dbReference>
<keyword evidence="4 19" id="KW-0121">Carboxypeptidase</keyword>
<evidence type="ECO:0000256" key="14">
    <source>
        <dbReference type="RuleBase" id="RU004016"/>
    </source>
</evidence>
<dbReference type="RefSeq" id="WP_125005809.1">
    <property type="nucleotide sequence ID" value="NZ_BHYK01000042.1"/>
</dbReference>
<feature type="domain" description="Peptidase S11 D-Ala-D-Ala carboxypeptidase A C-terminal" evidence="18">
    <location>
        <begin position="310"/>
        <end position="373"/>
    </location>
</feature>
<protein>
    <recommendedName>
        <fullName evidence="3">serine-type D-Ala-D-Ala carboxypeptidase</fullName>
        <ecNumber evidence="3">3.4.16.4</ecNumber>
    </recommendedName>
</protein>
<evidence type="ECO:0000256" key="3">
    <source>
        <dbReference type="ARBA" id="ARBA00012448"/>
    </source>
</evidence>
<dbReference type="SUPFAM" id="SSF56601">
    <property type="entry name" value="beta-lactamase/transpeptidase-like"/>
    <property type="match status" value="1"/>
</dbReference>
<keyword evidence="15" id="KW-0812">Transmembrane</keyword>
<keyword evidence="15" id="KW-1133">Transmembrane helix</keyword>
<dbReference type="EC" id="3.4.16.4" evidence="3"/>
<dbReference type="GO" id="GO:0009252">
    <property type="term" value="P:peptidoglycan biosynthetic process"/>
    <property type="evidence" value="ECO:0007669"/>
    <property type="project" value="UniProtKB-UniPathway"/>
</dbReference>
<evidence type="ECO:0000256" key="10">
    <source>
        <dbReference type="ARBA" id="ARBA00023316"/>
    </source>
</evidence>
<evidence type="ECO:0000256" key="12">
    <source>
        <dbReference type="PIRSR" id="PIRSR618044-1"/>
    </source>
</evidence>
<dbReference type="PANTHER" id="PTHR21581">
    <property type="entry name" value="D-ALANYL-D-ALANINE CARBOXYPEPTIDASE"/>
    <property type="match status" value="1"/>
</dbReference>
<feature type="active site" description="Acyl-ester intermediate" evidence="12">
    <location>
        <position position="65"/>
    </location>
</feature>
<evidence type="ECO:0000256" key="2">
    <source>
        <dbReference type="ARBA" id="ARBA00007164"/>
    </source>
</evidence>
<dbReference type="PANTHER" id="PTHR21581:SF26">
    <property type="entry name" value="D-ALANYL-D-ALANINE ENDOPEPTIDASE"/>
    <property type="match status" value="1"/>
</dbReference>
<keyword evidence="10" id="KW-0961">Cell wall biogenesis/degradation</keyword>
<evidence type="ECO:0000259" key="17">
    <source>
        <dbReference type="Pfam" id="PF00768"/>
    </source>
</evidence>
<comment type="similarity">
    <text evidence="2 14">Belongs to the peptidase S11 family.</text>
</comment>
<evidence type="ECO:0000256" key="6">
    <source>
        <dbReference type="ARBA" id="ARBA00022729"/>
    </source>
</evidence>
<dbReference type="Gene3D" id="3.40.710.10">
    <property type="entry name" value="DD-peptidase/beta-lactamase superfamily"/>
    <property type="match status" value="1"/>
</dbReference>
<dbReference type="Proteomes" id="UP000287872">
    <property type="component" value="Unassembled WGS sequence"/>
</dbReference>
<keyword evidence="8" id="KW-0133">Cell shape</keyword>
<dbReference type="OrthoDB" id="1701915at2"/>
<evidence type="ECO:0000256" key="5">
    <source>
        <dbReference type="ARBA" id="ARBA00022670"/>
    </source>
</evidence>
<evidence type="ECO:0000256" key="15">
    <source>
        <dbReference type="SAM" id="Phobius"/>
    </source>
</evidence>
<dbReference type="AlphaFoldDB" id="A0A401UTE4"/>
<gene>
    <name evidence="19" type="ORF">Ctaglu_44430</name>
</gene>
<evidence type="ECO:0000256" key="7">
    <source>
        <dbReference type="ARBA" id="ARBA00022801"/>
    </source>
</evidence>
<evidence type="ECO:0000313" key="19">
    <source>
        <dbReference type="EMBL" id="GCD12820.1"/>
    </source>
</evidence>
<keyword evidence="6 16" id="KW-0732">Signal</keyword>
<dbReference type="GO" id="GO:0009002">
    <property type="term" value="F:serine-type D-Ala-D-Ala carboxypeptidase activity"/>
    <property type="evidence" value="ECO:0007669"/>
    <property type="project" value="UniProtKB-EC"/>
</dbReference>
<organism evidence="19 20">
    <name type="scientific">Clostridium tagluense</name>
    <dbReference type="NCBI Taxonomy" id="360422"/>
    <lineage>
        <taxon>Bacteria</taxon>
        <taxon>Bacillati</taxon>
        <taxon>Bacillota</taxon>
        <taxon>Clostridia</taxon>
        <taxon>Eubacteriales</taxon>
        <taxon>Clostridiaceae</taxon>
        <taxon>Clostridium</taxon>
    </lineage>
</organism>
<evidence type="ECO:0000256" key="8">
    <source>
        <dbReference type="ARBA" id="ARBA00022960"/>
    </source>
</evidence>
<feature type="domain" description="Peptidase S11 D-alanyl-D-alanine carboxypeptidase A N-terminal" evidence="17">
    <location>
        <begin position="34"/>
        <end position="259"/>
    </location>
</feature>
<name>A0A401UTE4_9CLOT</name>
<feature type="chain" id="PRO_5019507732" description="serine-type D-Ala-D-Ala carboxypeptidase" evidence="16">
    <location>
        <begin position="25"/>
        <end position="426"/>
    </location>
</feature>
<dbReference type="GO" id="GO:0006508">
    <property type="term" value="P:proteolysis"/>
    <property type="evidence" value="ECO:0007669"/>
    <property type="project" value="UniProtKB-KW"/>
</dbReference>
<comment type="caution">
    <text evidence="19">The sequence shown here is derived from an EMBL/GenBank/DDBJ whole genome shotgun (WGS) entry which is preliminary data.</text>
</comment>
<proteinExistence type="inferred from homology"/>
<dbReference type="InterPro" id="IPR012907">
    <property type="entry name" value="Peptidase_S11_C"/>
</dbReference>
<feature type="active site" description="Proton acceptor" evidence="12">
    <location>
        <position position="68"/>
    </location>
</feature>